<feature type="domain" description="C-type lectin" evidence="2">
    <location>
        <begin position="13"/>
        <end position="107"/>
    </location>
</feature>
<evidence type="ECO:0000259" key="2">
    <source>
        <dbReference type="PROSITE" id="PS50041"/>
    </source>
</evidence>
<evidence type="ECO:0000256" key="1">
    <source>
        <dbReference type="ARBA" id="ARBA00023157"/>
    </source>
</evidence>
<dbReference type="AlphaFoldDB" id="A0A3B4EDW0"/>
<dbReference type="CDD" id="cd00037">
    <property type="entry name" value="CLECT"/>
    <property type="match status" value="1"/>
</dbReference>
<protein>
    <recommendedName>
        <fullName evidence="2">C-type lectin domain-containing protein</fullName>
    </recommendedName>
</protein>
<dbReference type="Ensembl" id="ENSPNAT00000024286.2">
    <property type="protein sequence ID" value="ENSPNAP00000033421.2"/>
    <property type="gene ID" value="ENSPNAG00000022033.2"/>
</dbReference>
<dbReference type="OMA" id="FFRMHIT"/>
<reference evidence="3" key="3">
    <citation type="submission" date="2025-09" db="UniProtKB">
        <authorList>
            <consortium name="Ensembl"/>
        </authorList>
    </citation>
    <scope>IDENTIFICATION</scope>
</reference>
<organism evidence="3 4">
    <name type="scientific">Pygocentrus nattereri</name>
    <name type="common">Red-bellied piranha</name>
    <dbReference type="NCBI Taxonomy" id="42514"/>
    <lineage>
        <taxon>Eukaryota</taxon>
        <taxon>Metazoa</taxon>
        <taxon>Chordata</taxon>
        <taxon>Craniata</taxon>
        <taxon>Vertebrata</taxon>
        <taxon>Euteleostomi</taxon>
        <taxon>Actinopterygii</taxon>
        <taxon>Neopterygii</taxon>
        <taxon>Teleostei</taxon>
        <taxon>Ostariophysi</taxon>
        <taxon>Characiformes</taxon>
        <taxon>Characoidei</taxon>
        <taxon>Pygocentrus</taxon>
    </lineage>
</organism>
<dbReference type="InterPro" id="IPR050111">
    <property type="entry name" value="C-type_lectin/snaclec_domain"/>
</dbReference>
<dbReference type="InterPro" id="IPR018378">
    <property type="entry name" value="C-type_lectin_CS"/>
</dbReference>
<keyword evidence="4" id="KW-1185">Reference proteome</keyword>
<dbReference type="InterPro" id="IPR001304">
    <property type="entry name" value="C-type_lectin-like"/>
</dbReference>
<accession>A0A3B4EDW0</accession>
<dbReference type="Pfam" id="PF00059">
    <property type="entry name" value="Lectin_C"/>
    <property type="match status" value="1"/>
</dbReference>
<reference evidence="3 4" key="1">
    <citation type="submission" date="2020-10" db="EMBL/GenBank/DDBJ databases">
        <title>Pygocentrus nattereri (red-bellied piranha) genome, fPygNat1, primary haplotype.</title>
        <authorList>
            <person name="Myers G."/>
            <person name="Meyer A."/>
            <person name="Karagic N."/>
            <person name="Pippel M."/>
            <person name="Winkler S."/>
            <person name="Tracey A."/>
            <person name="Wood J."/>
            <person name="Formenti G."/>
            <person name="Howe K."/>
            <person name="Fedrigo O."/>
            <person name="Jarvis E.D."/>
        </authorList>
    </citation>
    <scope>NUCLEOTIDE SEQUENCE [LARGE SCALE GENOMIC DNA]</scope>
</reference>
<evidence type="ECO:0000313" key="3">
    <source>
        <dbReference type="Ensembl" id="ENSPNAP00000033421.2"/>
    </source>
</evidence>
<evidence type="ECO:0000313" key="4">
    <source>
        <dbReference type="Proteomes" id="UP001501920"/>
    </source>
</evidence>
<dbReference type="SMART" id="SM00034">
    <property type="entry name" value="CLECT"/>
    <property type="match status" value="1"/>
</dbReference>
<dbReference type="InterPro" id="IPR016186">
    <property type="entry name" value="C-type_lectin-like/link_sf"/>
</dbReference>
<dbReference type="Proteomes" id="UP001501920">
    <property type="component" value="Chromosome 19"/>
</dbReference>
<dbReference type="PANTHER" id="PTHR22803">
    <property type="entry name" value="MANNOSE, PHOSPHOLIPASE, LECTIN RECEPTOR RELATED"/>
    <property type="match status" value="1"/>
</dbReference>
<dbReference type="SUPFAM" id="SSF56436">
    <property type="entry name" value="C-type lectin-like"/>
    <property type="match status" value="1"/>
</dbReference>
<dbReference type="InterPro" id="IPR016187">
    <property type="entry name" value="CTDL_fold"/>
</dbReference>
<dbReference type="Gene3D" id="3.10.100.10">
    <property type="entry name" value="Mannose-Binding Protein A, subunit A"/>
    <property type="match status" value="1"/>
</dbReference>
<reference evidence="3" key="2">
    <citation type="submission" date="2025-08" db="UniProtKB">
        <authorList>
            <consortium name="Ensembl"/>
        </authorList>
    </citation>
    <scope>IDENTIFICATION</scope>
</reference>
<dbReference type="PROSITE" id="PS50041">
    <property type="entry name" value="C_TYPE_LECTIN_2"/>
    <property type="match status" value="1"/>
</dbReference>
<sequence>IKMITGHQKCFSCKNIMLVLVKLHDEGEDNFIKRLIHAQSNQNQATWLGGYSSKTAYDRWYWTDGSHFDFADWYPGEPNGSGKCLQTNYYGAWDDLVCYNKRPFVCARKAKMVSFVFSALCSWSYKAVVDVPLL</sequence>
<name>A0A3B4EDW0_PYGNA</name>
<keyword evidence="1" id="KW-1015">Disulfide bond</keyword>
<dbReference type="GeneTree" id="ENSGT01140000283068"/>
<proteinExistence type="predicted"/>
<dbReference type="PROSITE" id="PS00615">
    <property type="entry name" value="C_TYPE_LECTIN_1"/>
    <property type="match status" value="1"/>
</dbReference>